<organism evidence="2 3">
    <name type="scientific">Sphenostylis stenocarpa</name>
    <dbReference type="NCBI Taxonomy" id="92480"/>
    <lineage>
        <taxon>Eukaryota</taxon>
        <taxon>Viridiplantae</taxon>
        <taxon>Streptophyta</taxon>
        <taxon>Embryophyta</taxon>
        <taxon>Tracheophyta</taxon>
        <taxon>Spermatophyta</taxon>
        <taxon>Magnoliopsida</taxon>
        <taxon>eudicotyledons</taxon>
        <taxon>Gunneridae</taxon>
        <taxon>Pentapetalae</taxon>
        <taxon>rosids</taxon>
        <taxon>fabids</taxon>
        <taxon>Fabales</taxon>
        <taxon>Fabaceae</taxon>
        <taxon>Papilionoideae</taxon>
        <taxon>50 kb inversion clade</taxon>
        <taxon>NPAAA clade</taxon>
        <taxon>indigoferoid/millettioid clade</taxon>
        <taxon>Phaseoleae</taxon>
        <taxon>Sphenostylis</taxon>
    </lineage>
</organism>
<dbReference type="Proteomes" id="UP001189624">
    <property type="component" value="Chromosome 2"/>
</dbReference>
<keyword evidence="1" id="KW-0472">Membrane</keyword>
<reference evidence="2" key="1">
    <citation type="submission" date="2023-10" db="EMBL/GenBank/DDBJ databases">
        <authorList>
            <person name="Domelevo Entfellner J.-B."/>
        </authorList>
    </citation>
    <scope>NUCLEOTIDE SEQUENCE</scope>
</reference>
<dbReference type="PANTHER" id="PTHR38925:SF1">
    <property type="entry name" value="PROTEIN, PUTATIVE-RELATED"/>
    <property type="match status" value="1"/>
</dbReference>
<evidence type="ECO:0000313" key="3">
    <source>
        <dbReference type="Proteomes" id="UP001189624"/>
    </source>
</evidence>
<proteinExistence type="predicted"/>
<keyword evidence="1" id="KW-1133">Transmembrane helix</keyword>
<sequence length="114" mass="13020">MGLHMVAVAKFHFIVSRHSISPVVAWTVCPLALKLFMGLGVLRDEAVYSTRLFFFRLAQILFNREIPFAHGTRLGRAFRLVFQTLHNNNNDNSTTTPEEQLNQETFNTLLSLTL</sequence>
<dbReference type="PANTHER" id="PTHR38925">
    <property type="entry name" value="PROTEIN, PUTATIVE-RELATED"/>
    <property type="match status" value="1"/>
</dbReference>
<feature type="transmembrane region" description="Helical" evidence="1">
    <location>
        <begin position="20"/>
        <end position="42"/>
    </location>
</feature>
<name>A0AA86S1G4_9FABA</name>
<dbReference type="EMBL" id="OY731399">
    <property type="protein sequence ID" value="CAJ1928437.1"/>
    <property type="molecule type" value="Genomic_DNA"/>
</dbReference>
<evidence type="ECO:0000313" key="2">
    <source>
        <dbReference type="EMBL" id="CAJ1928437.1"/>
    </source>
</evidence>
<protein>
    <submittedName>
        <fullName evidence="2">Uncharacterized protein</fullName>
    </submittedName>
</protein>
<gene>
    <name evidence="2" type="ORF">AYBTSS11_LOCUS4242</name>
</gene>
<dbReference type="Gramene" id="rna-AYBTSS11_LOCUS4242">
    <property type="protein sequence ID" value="CAJ1928437.1"/>
    <property type="gene ID" value="gene-AYBTSS11_LOCUS4242"/>
</dbReference>
<keyword evidence="3" id="KW-1185">Reference proteome</keyword>
<evidence type="ECO:0000256" key="1">
    <source>
        <dbReference type="SAM" id="Phobius"/>
    </source>
</evidence>
<keyword evidence="1" id="KW-0812">Transmembrane</keyword>
<accession>A0AA86S1G4</accession>
<dbReference type="AlphaFoldDB" id="A0AA86S1G4"/>